<dbReference type="CDD" id="cd00229">
    <property type="entry name" value="SGNH_hydrolase"/>
    <property type="match status" value="1"/>
</dbReference>
<dbReference type="Proteomes" id="UP001152797">
    <property type="component" value="Unassembled WGS sequence"/>
</dbReference>
<dbReference type="AlphaFoldDB" id="A0A9P1BEY3"/>
<reference evidence="4" key="2">
    <citation type="submission" date="2024-04" db="EMBL/GenBank/DDBJ databases">
        <authorList>
            <person name="Chen Y."/>
            <person name="Shah S."/>
            <person name="Dougan E. K."/>
            <person name="Thang M."/>
            <person name="Chan C."/>
        </authorList>
    </citation>
    <scope>NUCLEOTIDE SEQUENCE [LARGE SCALE GENOMIC DNA]</scope>
</reference>
<dbReference type="NCBIfam" id="TIGR04215">
    <property type="entry name" value="choice_anch_A"/>
    <property type="match status" value="1"/>
</dbReference>
<dbReference type="SUPFAM" id="SSF52266">
    <property type="entry name" value="SGNH hydrolase"/>
    <property type="match status" value="1"/>
</dbReference>
<organism evidence="3">
    <name type="scientific">Cladocopium goreaui</name>
    <dbReference type="NCBI Taxonomy" id="2562237"/>
    <lineage>
        <taxon>Eukaryota</taxon>
        <taxon>Sar</taxon>
        <taxon>Alveolata</taxon>
        <taxon>Dinophyceae</taxon>
        <taxon>Suessiales</taxon>
        <taxon>Symbiodiniaceae</taxon>
        <taxon>Cladocopium</taxon>
    </lineage>
</organism>
<accession>A0A9P1BEY3</accession>
<feature type="domain" description="Choice-of-anchor A" evidence="2">
    <location>
        <begin position="410"/>
        <end position="675"/>
    </location>
</feature>
<protein>
    <submittedName>
        <fullName evidence="5">GDSL-like Lipase/Acylhydrolase</fullName>
    </submittedName>
</protein>
<evidence type="ECO:0000313" key="6">
    <source>
        <dbReference type="Proteomes" id="UP001152797"/>
    </source>
</evidence>
<sequence length="708" mass="76807">MGYRLDTSAAYQPDPFCGARLTPGFLGWHTTEGRTLIKINEHGFRDQPRSVNKRPGVFRIAVLGDSYSEALQVELDETFWSVMEAELREQLPPSGIDIEVLNFGVSGYSTAQELQMLRHYVWPYEPDLILLQFFAANDVVNNSKKLADDLGRPFFSIINGELVLDDSFLNDPTRIRFETSRWIRFKDFLVHHSRLAALVYQLRHRQDTSNDDNYLEAGLDLRAFHETQDTDWEEAWEVTDRLIENIAREAKQHGVPLIVLMANCAVEIDFDKQASNLVAVELGIPDFEYPARRLRSLGDKHGFLVVTPADKMREYAMQHQRYLHGFSNTRPGKGHWNMDGHRLAGQVAAEKIMEAGLPPGEVNPAEVQGQLLEISGPERASGERLMRMIVCAAAAAVAMLGVCSDANANPLSPMNEYNLIVFGDLDSQSNVQGKAFIGGNLSGTASDFGTMLSIPSSETSLLVGGDVLATIENINRGSIEVGGDISAGSIINMNSGGSAAVGGTVFGTVQNGPVVPLGSPVDISGIQATLEAASAALAALTANSTTSVQNGNQLVFDAQPGGPQNQAVFNVTAADVFENNSLAQMQMNANGASQIIINVSGSSMTWNNGMNQVGAFTTNALREIVVWNFYEATSLTVDRNLNGALLAPEAHLTNSTNIDGSVAVASFTQRGEVHLPTTVVAVPEASSLVLMSLGLITLAPFLRRRSKR</sequence>
<keyword evidence="6" id="KW-1185">Reference proteome</keyword>
<dbReference type="EMBL" id="CAMXCT030000001">
    <property type="protein sequence ID" value="CAL4758727.1"/>
    <property type="molecule type" value="Genomic_DNA"/>
</dbReference>
<evidence type="ECO:0000313" key="3">
    <source>
        <dbReference type="EMBL" id="CAI3971415.1"/>
    </source>
</evidence>
<dbReference type="InterPro" id="IPR036514">
    <property type="entry name" value="SGNH_hydro_sf"/>
</dbReference>
<comment type="caution">
    <text evidence="3">The sequence shown here is derived from an EMBL/GenBank/DDBJ whole genome shotgun (WGS) entry which is preliminary data.</text>
</comment>
<keyword evidence="1" id="KW-0472">Membrane</keyword>
<evidence type="ECO:0000256" key="1">
    <source>
        <dbReference type="SAM" id="Phobius"/>
    </source>
</evidence>
<evidence type="ECO:0000313" key="4">
    <source>
        <dbReference type="EMBL" id="CAL1124790.1"/>
    </source>
</evidence>
<keyword evidence="1" id="KW-1133">Transmembrane helix</keyword>
<dbReference type="Pfam" id="PF20597">
    <property type="entry name" value="pAdhesive_15"/>
    <property type="match status" value="1"/>
</dbReference>
<dbReference type="EMBL" id="CAMXCT010000001">
    <property type="protein sequence ID" value="CAI3971415.1"/>
    <property type="molecule type" value="Genomic_DNA"/>
</dbReference>
<feature type="transmembrane region" description="Helical" evidence="1">
    <location>
        <begin position="685"/>
        <end position="702"/>
    </location>
</feature>
<evidence type="ECO:0000313" key="5">
    <source>
        <dbReference type="EMBL" id="CAL4758727.1"/>
    </source>
</evidence>
<dbReference type="EMBL" id="CAMXCT020000001">
    <property type="protein sequence ID" value="CAL1124790.1"/>
    <property type="molecule type" value="Genomic_DNA"/>
</dbReference>
<keyword evidence="1" id="KW-0812">Transmembrane</keyword>
<proteinExistence type="predicted"/>
<evidence type="ECO:0000259" key="2">
    <source>
        <dbReference type="Pfam" id="PF20597"/>
    </source>
</evidence>
<reference evidence="3" key="1">
    <citation type="submission" date="2022-10" db="EMBL/GenBank/DDBJ databases">
        <authorList>
            <person name="Chen Y."/>
            <person name="Dougan E. K."/>
            <person name="Chan C."/>
            <person name="Rhodes N."/>
            <person name="Thang M."/>
        </authorList>
    </citation>
    <scope>NUCLEOTIDE SEQUENCE</scope>
</reference>
<name>A0A9P1BEY3_9DINO</name>
<dbReference type="OrthoDB" id="10060881at2759"/>
<dbReference type="Gene3D" id="3.40.50.1110">
    <property type="entry name" value="SGNH hydrolase"/>
    <property type="match status" value="1"/>
</dbReference>
<gene>
    <name evidence="3" type="ORF">C1SCF055_LOCUS5</name>
</gene>
<dbReference type="InterPro" id="IPR026588">
    <property type="entry name" value="Choice_anch_A"/>
</dbReference>